<organism evidence="2 3">
    <name type="scientific">Polaribacter batillariae</name>
    <dbReference type="NCBI Taxonomy" id="2808900"/>
    <lineage>
        <taxon>Bacteria</taxon>
        <taxon>Pseudomonadati</taxon>
        <taxon>Bacteroidota</taxon>
        <taxon>Flavobacteriia</taxon>
        <taxon>Flavobacteriales</taxon>
        <taxon>Flavobacteriaceae</taxon>
    </lineage>
</organism>
<accession>A0ABX7SWM8</accession>
<evidence type="ECO:0008006" key="4">
    <source>
        <dbReference type="Google" id="ProtNLM"/>
    </source>
</evidence>
<name>A0ABX7SWM8_9FLAO</name>
<gene>
    <name evidence="2" type="ORF">JL193_05150</name>
</gene>
<keyword evidence="3" id="KW-1185">Reference proteome</keyword>
<keyword evidence="1" id="KW-0175">Coiled coil</keyword>
<feature type="coiled-coil region" evidence="1">
    <location>
        <begin position="190"/>
        <end position="217"/>
    </location>
</feature>
<evidence type="ECO:0000313" key="2">
    <source>
        <dbReference type="EMBL" id="QTD38662.1"/>
    </source>
</evidence>
<evidence type="ECO:0000256" key="1">
    <source>
        <dbReference type="SAM" id="Coils"/>
    </source>
</evidence>
<protein>
    <recommendedName>
        <fullName evidence="4">S1 motif domain-containing protein</fullName>
    </recommendedName>
</protein>
<evidence type="ECO:0000313" key="3">
    <source>
        <dbReference type="Proteomes" id="UP000663935"/>
    </source>
</evidence>
<sequence length="384" mass="45296">MVFLKNLKNIIFKKPEEKNKDYLIELFKNIENIQKQNKSVSFTIVGVKKNGFLIKIKGLFGYVSFAHMPWKYSHLNKWRTVSKSLINTSFKGKIYQIKENSILVDAKNHALETPILVNDIEYQGIVIKKLKFGILVDIGYDFNWQYGSVIGLIYAKKTEKISFLNKIEVGNIITTTFSGYRESNKIVLTHKEIEKERDEKEKDFNRFKQNTENYRKRVLVKTYNENKIFYLENKPIQILTQNKYYKHLYNKNVVHKIINTLKDGDFIECYIVSIGENYKISAILNIHKVDSNQLKLNNLKKELQNLIGTEQKILVRCNNTSGKPRFYFNNKTIKMPIKKSIYNRTERLDVRRTFSQLEDKDVIICEILGYYENGTPYAKLLFEN</sequence>
<dbReference type="RefSeq" id="WP_207972787.1">
    <property type="nucleotide sequence ID" value="NZ_CP071795.1"/>
</dbReference>
<reference evidence="2 3" key="1">
    <citation type="submission" date="2021-03" db="EMBL/GenBank/DDBJ databases">
        <title>Complete genome of Polaribacter_sp.G4M1.</title>
        <authorList>
            <person name="Jeong S.W."/>
            <person name="Bae J.W."/>
        </authorList>
    </citation>
    <scope>NUCLEOTIDE SEQUENCE [LARGE SCALE GENOMIC DNA]</scope>
    <source>
        <strain evidence="2 3">G4M1</strain>
    </source>
</reference>
<dbReference type="EMBL" id="CP071795">
    <property type="protein sequence ID" value="QTD38662.1"/>
    <property type="molecule type" value="Genomic_DNA"/>
</dbReference>
<proteinExistence type="predicted"/>
<dbReference type="Proteomes" id="UP000663935">
    <property type="component" value="Chromosome"/>
</dbReference>